<keyword evidence="5" id="KW-1185">Reference proteome</keyword>
<accession>A0ABY9WUB7</accession>
<dbReference type="InterPro" id="IPR052387">
    <property type="entry name" value="Fibrocystin"/>
</dbReference>
<organism evidence="4 5">
    <name type="scientific">Archangium minus</name>
    <dbReference type="NCBI Taxonomy" id="83450"/>
    <lineage>
        <taxon>Bacteria</taxon>
        <taxon>Pseudomonadati</taxon>
        <taxon>Myxococcota</taxon>
        <taxon>Myxococcia</taxon>
        <taxon>Myxococcales</taxon>
        <taxon>Cystobacterineae</taxon>
        <taxon>Archangiaceae</taxon>
        <taxon>Archangium</taxon>
    </lineage>
</organism>
<dbReference type="InterPro" id="IPR002909">
    <property type="entry name" value="IPT_dom"/>
</dbReference>
<dbReference type="PANTHER" id="PTHR46769">
    <property type="entry name" value="POLYCYSTIC KIDNEY AND HEPATIC DISEASE 1 (AUTOSOMAL RECESSIVE)-LIKE 1"/>
    <property type="match status" value="1"/>
</dbReference>
<dbReference type="Gene3D" id="2.60.40.10">
    <property type="entry name" value="Immunoglobulins"/>
    <property type="match status" value="6"/>
</dbReference>
<feature type="domain" description="IPT/TIG" evidence="3">
    <location>
        <begin position="289"/>
        <end position="377"/>
    </location>
</feature>
<dbReference type="CDD" id="cd00102">
    <property type="entry name" value="IPT"/>
    <property type="match status" value="4"/>
</dbReference>
<evidence type="ECO:0000259" key="3">
    <source>
        <dbReference type="SMART" id="SM00429"/>
    </source>
</evidence>
<dbReference type="SMART" id="SM00429">
    <property type="entry name" value="IPT"/>
    <property type="match status" value="3"/>
</dbReference>
<reference evidence="4 5" key="1">
    <citation type="submission" date="2019-08" db="EMBL/GenBank/DDBJ databases">
        <title>Archangium and Cystobacter genomes.</title>
        <authorList>
            <person name="Chen I.-C.K."/>
            <person name="Wielgoss S."/>
        </authorList>
    </citation>
    <scope>NUCLEOTIDE SEQUENCE [LARGE SCALE GENOMIC DNA]</scope>
    <source>
        <strain evidence="4 5">Cbm 6</strain>
    </source>
</reference>
<keyword evidence="1" id="KW-0732">Signal</keyword>
<gene>
    <name evidence="4" type="ORF">F0U60_15340</name>
</gene>
<dbReference type="InterPro" id="IPR014756">
    <property type="entry name" value="Ig_E-set"/>
</dbReference>
<feature type="region of interest" description="Disordered" evidence="2">
    <location>
        <begin position="1"/>
        <end position="22"/>
    </location>
</feature>
<name>A0ABY9WUB7_9BACT</name>
<feature type="domain" description="IPT/TIG" evidence="3">
    <location>
        <begin position="116"/>
        <end position="198"/>
    </location>
</feature>
<sequence>MGRRAAALQGPGAGAEGVGSGARLAGSARGAERAALVIPPTLVIGFAGTAIAVTASTLYLCCTRARGRGAQLNNGAVQNCAPPVVPQTLVPANNPVVLPQAPPQQLVQPVAVVQPPPTITAIQNTQGTTGGGTRVIITGVNFTANVTVLFDNVAATVVNATAVQLDVDTPVHAAGAVDVRVTNSDGQSATTVRAFTYMNPEVQAITPREGPLLAGNRVRITGNYFGPNVSVLIAGRQALNVQRINEQTVDADVPARQAPTPIGQGLNVDVVNGHDHARGRFNAGYTYEPLQLTSVNPSTDTSAGGLPLTLKGKGFDAGTTVTIGGFPVGNLVVVSPTQIDCTAPALPAHGGVLCDVVAVSGGGGAQTATLADGFTYTAPVTLVAVAPARGDRNGNTQVRLLGMGFSTQSMVAFFGGQQVNTVFVDETERLVQTPNVVHPNGNAHALDVMVRDQQNNTSQLANGYTYEAAEPAMHVVLYPAGHDFDSILANGGNDPNLAGQLRQMHNTGALDARDGGAAVQVPNQTYHNHIAGGAGGLLFCRHTHPPHTIYQVLDVTLHRPDNNYTRNLLAHNTPNGMWHPNRGADLKTIEKHDTAMAQNFANVIAVQTAINNTFTLFAVEPNTGALANCDQVTIRGRNIPDNIAVTFGGVAAVCNSVDDTTVTATPPNHAAGAVDVRITETLHGRNIFVELPNAFTHQNFALAALTPAIGAHDGGNNVVITGTGFNATATVFFDATAATDVTVHSSTVISARAPAHAAGVVNVTVTVNGAAQVLPYRYVQ</sequence>
<evidence type="ECO:0000313" key="5">
    <source>
        <dbReference type="Proteomes" id="UP001611383"/>
    </source>
</evidence>
<evidence type="ECO:0000256" key="2">
    <source>
        <dbReference type="SAM" id="MobiDB-lite"/>
    </source>
</evidence>
<dbReference type="InterPro" id="IPR013783">
    <property type="entry name" value="Ig-like_fold"/>
</dbReference>
<dbReference type="SUPFAM" id="SSF81296">
    <property type="entry name" value="E set domains"/>
    <property type="match status" value="6"/>
</dbReference>
<dbReference type="Pfam" id="PF01833">
    <property type="entry name" value="TIG"/>
    <property type="match status" value="6"/>
</dbReference>
<evidence type="ECO:0000313" key="4">
    <source>
        <dbReference type="EMBL" id="WNG45322.1"/>
    </source>
</evidence>
<dbReference type="EMBL" id="CP043494">
    <property type="protein sequence ID" value="WNG45322.1"/>
    <property type="molecule type" value="Genomic_DNA"/>
</dbReference>
<feature type="domain" description="IPT/TIG" evidence="3">
    <location>
        <begin position="199"/>
        <end position="288"/>
    </location>
</feature>
<protein>
    <recommendedName>
        <fullName evidence="3">IPT/TIG domain-containing protein</fullName>
    </recommendedName>
</protein>
<dbReference type="Proteomes" id="UP001611383">
    <property type="component" value="Chromosome"/>
</dbReference>
<dbReference type="CDD" id="cd00603">
    <property type="entry name" value="IPT_PCSR"/>
    <property type="match status" value="2"/>
</dbReference>
<evidence type="ECO:0000256" key="1">
    <source>
        <dbReference type="ARBA" id="ARBA00022729"/>
    </source>
</evidence>
<feature type="compositionally biased region" description="Gly residues" evidence="2">
    <location>
        <begin position="11"/>
        <end position="20"/>
    </location>
</feature>
<dbReference type="PANTHER" id="PTHR46769:SF2">
    <property type="entry name" value="FIBROCYSTIN-L ISOFORM 2 PRECURSOR-RELATED"/>
    <property type="match status" value="1"/>
</dbReference>
<proteinExistence type="predicted"/>